<dbReference type="Pfam" id="PF00117">
    <property type="entry name" value="GATase"/>
    <property type="match status" value="1"/>
</dbReference>
<dbReference type="InterPro" id="IPR029062">
    <property type="entry name" value="Class_I_gatase-like"/>
</dbReference>
<dbReference type="PANTHER" id="PTHR42695">
    <property type="entry name" value="GLUTAMINE AMIDOTRANSFERASE YLR126C-RELATED"/>
    <property type="match status" value="1"/>
</dbReference>
<reference evidence="2" key="1">
    <citation type="submission" date="2017-09" db="EMBL/GenBank/DDBJ databases">
        <title>Large-scale bioinformatics analysis of Bacillus genomes uncovers conserved roles of natural products in bacterial physiology.</title>
        <authorList>
            <consortium name="Agbiome Team Llc"/>
            <person name="Bleich R.M."/>
            <person name="Kirk G.J."/>
            <person name="Santa Maria K.C."/>
            <person name="Allen S.E."/>
            <person name="Farag S."/>
            <person name="Shank E.A."/>
            <person name="Bowers A."/>
        </authorList>
    </citation>
    <scope>NUCLEOTIDE SEQUENCE</scope>
    <source>
        <strain evidence="2">AFS005430</strain>
    </source>
</reference>
<dbReference type="PANTHER" id="PTHR42695:SF5">
    <property type="entry name" value="GLUTAMINE AMIDOTRANSFERASE YLR126C-RELATED"/>
    <property type="match status" value="1"/>
</dbReference>
<accession>A0AB73QSR5</accession>
<proteinExistence type="predicted"/>
<organism evidence="2">
    <name type="scientific">Bacillus toyonensis</name>
    <dbReference type="NCBI Taxonomy" id="155322"/>
    <lineage>
        <taxon>Bacteria</taxon>
        <taxon>Bacillati</taxon>
        <taxon>Bacillota</taxon>
        <taxon>Bacilli</taxon>
        <taxon>Bacillales</taxon>
        <taxon>Bacillaceae</taxon>
        <taxon>Bacillus</taxon>
        <taxon>Bacillus cereus group</taxon>
    </lineage>
</organism>
<dbReference type="PROSITE" id="PS51273">
    <property type="entry name" value="GATASE_TYPE_1"/>
    <property type="match status" value="1"/>
</dbReference>
<gene>
    <name evidence="2" type="ORF">CN678_28750</name>
</gene>
<sequence length="238" mass="27514">MKIHYLQHVPFELPEHISVWAKEKGHEITGTLLHENYYLPELSEFDLLVILGGPMGVDDEDKHPWLVLEKHFIKEAIQHRKLVIGICLGAQLIAEILGGKVYKNHYKEIGWFPVKLVEAAKKSAFFKEFPEVFIPFHWHGDTFELPPQAKRIAYSEGCMNQAYVYEDHVIGLQFHLESSADSIKELIRHCADDIEQGMYVQRPHEMLNEIGSLALSKANLFALLDAMEMWYRSRGEKC</sequence>
<dbReference type="CDD" id="cd01741">
    <property type="entry name" value="GATase1_1"/>
    <property type="match status" value="1"/>
</dbReference>
<feature type="domain" description="Glutamine amidotransferase" evidence="1">
    <location>
        <begin position="41"/>
        <end position="182"/>
    </location>
</feature>
<dbReference type="EMBL" id="NUEH01000079">
    <property type="protein sequence ID" value="PEI82357.1"/>
    <property type="molecule type" value="Genomic_DNA"/>
</dbReference>
<comment type="caution">
    <text evidence="2">The sequence shown here is derived from an EMBL/GenBank/DDBJ whole genome shotgun (WGS) entry which is preliminary data.</text>
</comment>
<dbReference type="SUPFAM" id="SSF52317">
    <property type="entry name" value="Class I glutamine amidotransferase-like"/>
    <property type="match status" value="1"/>
</dbReference>
<dbReference type="GO" id="GO:0005829">
    <property type="term" value="C:cytosol"/>
    <property type="evidence" value="ECO:0007669"/>
    <property type="project" value="TreeGrafter"/>
</dbReference>
<evidence type="ECO:0000259" key="1">
    <source>
        <dbReference type="Pfam" id="PF00117"/>
    </source>
</evidence>
<dbReference type="FunFam" id="3.40.50.880:FF:000033">
    <property type="entry name" value="Glutamine amidotransferase class-I"/>
    <property type="match status" value="1"/>
</dbReference>
<dbReference type="AlphaFoldDB" id="A0AB73QSR5"/>
<dbReference type="Gene3D" id="3.40.50.880">
    <property type="match status" value="1"/>
</dbReference>
<dbReference type="Proteomes" id="UP000220969">
    <property type="component" value="Unassembled WGS sequence"/>
</dbReference>
<evidence type="ECO:0000313" key="2">
    <source>
        <dbReference type="EMBL" id="PEI82357.1"/>
    </source>
</evidence>
<dbReference type="InterPro" id="IPR044992">
    <property type="entry name" value="ChyE-like"/>
</dbReference>
<dbReference type="InterPro" id="IPR017926">
    <property type="entry name" value="GATASE"/>
</dbReference>
<name>A0AB73QSR5_9BACI</name>
<protein>
    <submittedName>
        <fullName evidence="2">Amidotransferase</fullName>
    </submittedName>
</protein>
<dbReference type="RefSeq" id="WP_098055008.1">
    <property type="nucleotide sequence ID" value="NZ_NUBX01000003.1"/>
</dbReference>